<dbReference type="InterPro" id="IPR036388">
    <property type="entry name" value="WH-like_DNA-bd_sf"/>
</dbReference>
<dbReference type="AlphaFoldDB" id="A0A0B6AQ01"/>
<keyword evidence="8" id="KW-0614">Plasmid</keyword>
<dbReference type="GO" id="GO:0003677">
    <property type="term" value="F:DNA binding"/>
    <property type="evidence" value="ECO:0007669"/>
    <property type="project" value="UniProtKB-KW"/>
</dbReference>
<feature type="domain" description="RNA polymerase sigma-70 region 2" evidence="6">
    <location>
        <begin position="14"/>
        <end position="80"/>
    </location>
</feature>
<geneLocation type="plasmid" evidence="8 9">
    <name>pBMV_2</name>
</geneLocation>
<dbReference type="InterPro" id="IPR014284">
    <property type="entry name" value="RNA_pol_sigma-70_dom"/>
</dbReference>
<dbReference type="Proteomes" id="UP000031829">
    <property type="component" value="Plasmid pBMV_2"/>
</dbReference>
<dbReference type="GeneID" id="93645879"/>
<dbReference type="Gene3D" id="1.10.1740.10">
    <property type="match status" value="1"/>
</dbReference>
<dbReference type="KEGG" id="bmeg:BG04_5634"/>
<dbReference type="EMBL" id="CP009921">
    <property type="protein sequence ID" value="AJI25556.1"/>
    <property type="molecule type" value="Genomic_DNA"/>
</dbReference>
<dbReference type="SUPFAM" id="SSF88946">
    <property type="entry name" value="Sigma2 domain of RNA polymerase sigma factors"/>
    <property type="match status" value="1"/>
</dbReference>
<evidence type="ECO:0000259" key="7">
    <source>
        <dbReference type="Pfam" id="PF08281"/>
    </source>
</evidence>
<evidence type="ECO:0000256" key="3">
    <source>
        <dbReference type="ARBA" id="ARBA00023082"/>
    </source>
</evidence>
<evidence type="ECO:0000313" key="8">
    <source>
        <dbReference type="EMBL" id="AJI25556.1"/>
    </source>
</evidence>
<dbReference type="Pfam" id="PF08281">
    <property type="entry name" value="Sigma70_r4_2"/>
    <property type="match status" value="1"/>
</dbReference>
<proteinExistence type="inferred from homology"/>
<dbReference type="GO" id="GO:0006352">
    <property type="term" value="P:DNA-templated transcription initiation"/>
    <property type="evidence" value="ECO:0007669"/>
    <property type="project" value="InterPro"/>
</dbReference>
<dbReference type="RefSeq" id="WP_034655845.1">
    <property type="nucleotide sequence ID" value="NZ_CP009921.1"/>
</dbReference>
<dbReference type="InterPro" id="IPR013249">
    <property type="entry name" value="RNA_pol_sigma70_r4_t2"/>
</dbReference>
<comment type="similarity">
    <text evidence="1">Belongs to the sigma-70 factor family. ECF subfamily.</text>
</comment>
<feature type="domain" description="RNA polymerase sigma factor 70 region 4 type 2" evidence="7">
    <location>
        <begin position="111"/>
        <end position="163"/>
    </location>
</feature>
<dbReference type="Pfam" id="PF04542">
    <property type="entry name" value="Sigma70_r2"/>
    <property type="match status" value="1"/>
</dbReference>
<dbReference type="HOGENOM" id="CLU_047691_3_0_9"/>
<dbReference type="PANTHER" id="PTHR43133">
    <property type="entry name" value="RNA POLYMERASE ECF-TYPE SIGMA FACTO"/>
    <property type="match status" value="1"/>
</dbReference>
<dbReference type="Gene3D" id="1.10.10.10">
    <property type="entry name" value="Winged helix-like DNA-binding domain superfamily/Winged helix DNA-binding domain"/>
    <property type="match status" value="1"/>
</dbReference>
<evidence type="ECO:0000259" key="6">
    <source>
        <dbReference type="Pfam" id="PF04542"/>
    </source>
</evidence>
<evidence type="ECO:0000256" key="5">
    <source>
        <dbReference type="ARBA" id="ARBA00023163"/>
    </source>
</evidence>
<gene>
    <name evidence="8" type="ORF">BG04_5634</name>
</gene>
<dbReference type="PROSITE" id="PS50007">
    <property type="entry name" value="PIPLC_X_DOMAIN"/>
    <property type="match status" value="1"/>
</dbReference>
<keyword evidence="5" id="KW-0804">Transcription</keyword>
<protein>
    <submittedName>
        <fullName evidence="8">RNA polymerase sigma factor, sigma-70 family protein</fullName>
    </submittedName>
</protein>
<dbReference type="InterPro" id="IPR007627">
    <property type="entry name" value="RNA_pol_sigma70_r2"/>
</dbReference>
<dbReference type="NCBIfam" id="TIGR02937">
    <property type="entry name" value="sigma70-ECF"/>
    <property type="match status" value="1"/>
</dbReference>
<dbReference type="CDD" id="cd06171">
    <property type="entry name" value="Sigma70_r4"/>
    <property type="match status" value="1"/>
</dbReference>
<dbReference type="GO" id="GO:0016987">
    <property type="term" value="F:sigma factor activity"/>
    <property type="evidence" value="ECO:0007669"/>
    <property type="project" value="UniProtKB-KW"/>
</dbReference>
<evidence type="ECO:0000313" key="9">
    <source>
        <dbReference type="Proteomes" id="UP000031829"/>
    </source>
</evidence>
<organism evidence="8 9">
    <name type="scientific">Priestia megaterium (strain ATCC 14581 / DSM 32 / CCUG 1817 / JCM 2506 / NBRC 15308 / NCIMB 9376 / NCTC 10342 / NRRL B-14308 / VKM B-512 / Ford 19)</name>
    <name type="common">Bacillus megaterium</name>
    <dbReference type="NCBI Taxonomy" id="1348623"/>
    <lineage>
        <taxon>Bacteria</taxon>
        <taxon>Bacillati</taxon>
        <taxon>Bacillota</taxon>
        <taxon>Bacilli</taxon>
        <taxon>Bacillales</taxon>
        <taxon>Bacillaceae</taxon>
        <taxon>Priestia</taxon>
    </lineage>
</organism>
<dbReference type="PANTHER" id="PTHR43133:SF52">
    <property type="entry name" value="ECF RNA POLYMERASE SIGMA FACTOR SIGL"/>
    <property type="match status" value="1"/>
</dbReference>
<keyword evidence="4" id="KW-0238">DNA-binding</keyword>
<dbReference type="InterPro" id="IPR013324">
    <property type="entry name" value="RNA_pol_sigma_r3/r4-like"/>
</dbReference>
<accession>A0A0B6AQ01</accession>
<dbReference type="InterPro" id="IPR039425">
    <property type="entry name" value="RNA_pol_sigma-70-like"/>
</dbReference>
<evidence type="ECO:0000256" key="1">
    <source>
        <dbReference type="ARBA" id="ARBA00010641"/>
    </source>
</evidence>
<reference evidence="8 9" key="1">
    <citation type="journal article" date="2015" name="Genome Announc.">
        <title>Complete genome sequences for 35 biothreat assay-relevant bacillus species.</title>
        <authorList>
            <person name="Johnson S.L."/>
            <person name="Daligault H.E."/>
            <person name="Davenport K.W."/>
            <person name="Jaissle J."/>
            <person name="Frey K.G."/>
            <person name="Ladner J.T."/>
            <person name="Broomall S.M."/>
            <person name="Bishop-Lilly K.A."/>
            <person name="Bruce D.C."/>
            <person name="Gibbons H.S."/>
            <person name="Coyne S.R."/>
            <person name="Lo C.C."/>
            <person name="Meincke L."/>
            <person name="Munk A.C."/>
            <person name="Koroleva G.I."/>
            <person name="Rosenzweig C.N."/>
            <person name="Palacios G.F."/>
            <person name="Redden C.L."/>
            <person name="Minogue T.D."/>
            <person name="Chain P.S."/>
        </authorList>
    </citation>
    <scope>NUCLEOTIDE SEQUENCE [LARGE SCALE GENOMIC DNA]</scope>
    <source>
        <strain evidence="9">ATCC 14581 / DSM 32 / JCM 2506 / NBRC 15308 / NCIMB 9376 / NCTC 10342 / NRRL B-14308 / VKM B-512</strain>
        <plasmid evidence="8 9">pBMV_2</plasmid>
    </source>
</reference>
<keyword evidence="2" id="KW-0805">Transcription regulation</keyword>
<evidence type="ECO:0000256" key="4">
    <source>
        <dbReference type="ARBA" id="ARBA00023125"/>
    </source>
</evidence>
<dbReference type="InterPro" id="IPR013325">
    <property type="entry name" value="RNA_pol_sigma_r2"/>
</dbReference>
<dbReference type="SUPFAM" id="SSF88659">
    <property type="entry name" value="Sigma3 and sigma4 domains of RNA polymerase sigma factors"/>
    <property type="match status" value="1"/>
</dbReference>
<evidence type="ECO:0000256" key="2">
    <source>
        <dbReference type="ARBA" id="ARBA00023015"/>
    </source>
</evidence>
<keyword evidence="3" id="KW-0731">Sigma factor</keyword>
<sequence>MNHYSDEEQRIAQIYDRYYLDVYRFIMCFTGHKSEAEDLTQETFIQVLKSLPTYNSSYPLKSWVLSIAKHVTIDQHRRRKFYHLFKDSYFQQLISSERSPSQWMEIKTERQMVEKALLKVKPTYRAVFILRAINELSIKETAEVLGYSESKVKVTYLRAIKKLQTLLHIEWEEWKHESTN</sequence>
<name>A0A0B6AQ01_PRIM2</name>